<accession>A0A0M5IZ10</accession>
<dbReference type="InterPro" id="IPR000734">
    <property type="entry name" value="TAG_lipase"/>
</dbReference>
<evidence type="ECO:0000313" key="8">
    <source>
        <dbReference type="Proteomes" id="UP000494163"/>
    </source>
</evidence>
<dbReference type="Pfam" id="PF00151">
    <property type="entry name" value="Lipase"/>
    <property type="match status" value="1"/>
</dbReference>
<dbReference type="Proteomes" id="UP000494163">
    <property type="component" value="Chromosome 2L"/>
</dbReference>
<comment type="subcellular location">
    <subcellularLocation>
        <location evidence="1">Secreted</location>
    </subcellularLocation>
</comment>
<dbReference type="PRINTS" id="PR00821">
    <property type="entry name" value="TAGLIPASE"/>
</dbReference>
<evidence type="ECO:0000256" key="1">
    <source>
        <dbReference type="ARBA" id="ARBA00004613"/>
    </source>
</evidence>
<dbReference type="GO" id="GO:0016298">
    <property type="term" value="F:lipase activity"/>
    <property type="evidence" value="ECO:0007669"/>
    <property type="project" value="InterPro"/>
</dbReference>
<name>A0A0M5IZ10_DROBS</name>
<reference evidence="6 8" key="1">
    <citation type="submission" date="2015-08" db="EMBL/GenBank/DDBJ databases">
        <title>Ancestral chromatin configuration constrains chromatin evolution on differentiating sex chromosomes in Drosophila.</title>
        <authorList>
            <person name="Zhou Q."/>
            <person name="Bachtrog D."/>
        </authorList>
    </citation>
    <scope>NUCLEOTIDE SEQUENCE [LARGE SCALE GENOMIC DNA]</scope>
    <source>
        <tissue evidence="6">Whole larvae</tissue>
    </source>
</reference>
<dbReference type="CDD" id="cd00707">
    <property type="entry name" value="Pancreat_lipase_like"/>
    <property type="match status" value="1"/>
</dbReference>
<dbReference type="EMBL" id="CP012523">
    <property type="protein sequence ID" value="ALC39641.1"/>
    <property type="molecule type" value="Genomic_DNA"/>
</dbReference>
<dbReference type="AlphaFoldDB" id="A0A0M5IZ10"/>
<keyword evidence="8" id="KW-1185">Reference proteome</keyword>
<dbReference type="OrthoDB" id="199913at2759"/>
<dbReference type="STRING" id="30019.A0A0M5IZ10"/>
<protein>
    <submittedName>
        <fullName evidence="6">CG34447</fullName>
    </submittedName>
    <submittedName>
        <fullName evidence="7">Maker508</fullName>
    </submittedName>
</protein>
<dbReference type="EMBL" id="CP012523">
    <property type="protein sequence ID" value="ALC39636.1"/>
    <property type="molecule type" value="Genomic_DNA"/>
</dbReference>
<dbReference type="SMR" id="A0A0M5IZ10"/>
<evidence type="ECO:0000313" key="7">
    <source>
        <dbReference type="EMBL" id="ALC39641.1"/>
    </source>
</evidence>
<dbReference type="OMA" id="FCSHERA"/>
<dbReference type="FunFam" id="3.40.50.1820:FF:000076">
    <property type="entry name" value="phospholipase A1"/>
    <property type="match status" value="1"/>
</dbReference>
<dbReference type="Gene3D" id="3.40.50.1820">
    <property type="entry name" value="alpha/beta hydrolase"/>
    <property type="match status" value="1"/>
</dbReference>
<dbReference type="InterPro" id="IPR013818">
    <property type="entry name" value="Lipase"/>
</dbReference>
<feature type="non-terminal residue" evidence="6">
    <location>
        <position position="417"/>
    </location>
</feature>
<evidence type="ECO:0000256" key="3">
    <source>
        <dbReference type="ARBA" id="ARBA00022525"/>
    </source>
</evidence>
<sequence length="417" mass="46841">MEERNCCSNEARTAVRSFIISQAWIQLSRSLLMCDKIDAEFVDVIHMGSSCNDRTSQLYAESIESKVGFWGLKCENQLRNEKFGVMKLLLLAILVVAVLDLANTQACIKPEAGCPNENITFWLYNLKNIKQPVLLNPLHLNPSDFLTGYPIEIIIHGYTGHRDFAPNNWIRPVLVLKKSANVISIDYGPLVREGCYFQAVRNSRLASECLAQLINKLFEMDWMRPDKLHVIGYSLGAQVAGQLSNYVEQKLDHITGLDPAKPLFVNAPNALKLDKSDAEFVDIIHTDPFERGMLLPLGHADFYPNGGGSYQPGCQNEIMRSTCNHDRAPQFYAESIDSTVGFWGLKCENMIKYAEQDCGDPTYALMGYGVPKETRGSYFLPTGDHKPFALGKTQFSDVQMDIGDMPDDLSLTQDYEK</sequence>
<dbReference type="GO" id="GO:0016042">
    <property type="term" value="P:lipid catabolic process"/>
    <property type="evidence" value="ECO:0007669"/>
    <property type="project" value="TreeGrafter"/>
</dbReference>
<organism evidence="6 8">
    <name type="scientific">Drosophila busckii</name>
    <name type="common">Fruit fly</name>
    <dbReference type="NCBI Taxonomy" id="30019"/>
    <lineage>
        <taxon>Eukaryota</taxon>
        <taxon>Metazoa</taxon>
        <taxon>Ecdysozoa</taxon>
        <taxon>Arthropoda</taxon>
        <taxon>Hexapoda</taxon>
        <taxon>Insecta</taxon>
        <taxon>Pterygota</taxon>
        <taxon>Neoptera</taxon>
        <taxon>Endopterygota</taxon>
        <taxon>Diptera</taxon>
        <taxon>Brachycera</taxon>
        <taxon>Muscomorpha</taxon>
        <taxon>Ephydroidea</taxon>
        <taxon>Drosophilidae</taxon>
        <taxon>Drosophila</taxon>
    </lineage>
</organism>
<keyword evidence="3" id="KW-0964">Secreted</keyword>
<evidence type="ECO:0000313" key="6">
    <source>
        <dbReference type="EMBL" id="ALC39636.1"/>
    </source>
</evidence>
<comment type="similarity">
    <text evidence="2 4">Belongs to the AB hydrolase superfamily. Lipase family.</text>
</comment>
<dbReference type="InterPro" id="IPR029058">
    <property type="entry name" value="AB_hydrolase_fold"/>
</dbReference>
<proteinExistence type="inferred from homology"/>
<dbReference type="PANTHER" id="PTHR11610:SF177">
    <property type="entry name" value="IP13478P-RELATED"/>
    <property type="match status" value="1"/>
</dbReference>
<evidence type="ECO:0000256" key="2">
    <source>
        <dbReference type="ARBA" id="ARBA00010701"/>
    </source>
</evidence>
<evidence type="ECO:0000256" key="4">
    <source>
        <dbReference type="RuleBase" id="RU004262"/>
    </source>
</evidence>
<dbReference type="SUPFAM" id="SSF53474">
    <property type="entry name" value="alpha/beta-Hydrolases"/>
    <property type="match status" value="1"/>
</dbReference>
<dbReference type="GO" id="GO:0017171">
    <property type="term" value="F:serine hydrolase activity"/>
    <property type="evidence" value="ECO:0007669"/>
    <property type="project" value="TreeGrafter"/>
</dbReference>
<dbReference type="InterPro" id="IPR033906">
    <property type="entry name" value="Lipase_N"/>
</dbReference>
<feature type="domain" description="Lipase" evidence="5">
    <location>
        <begin position="117"/>
        <end position="388"/>
    </location>
</feature>
<dbReference type="PANTHER" id="PTHR11610">
    <property type="entry name" value="LIPASE"/>
    <property type="match status" value="1"/>
</dbReference>
<evidence type="ECO:0000259" key="5">
    <source>
        <dbReference type="Pfam" id="PF00151"/>
    </source>
</evidence>
<gene>
    <name evidence="6" type="ORF">Dbus_chr2Lg1721</name>
    <name evidence="7" type="ORF">Dbus_chr2Lg1726</name>
</gene>
<dbReference type="GO" id="GO:0005615">
    <property type="term" value="C:extracellular space"/>
    <property type="evidence" value="ECO:0007669"/>
    <property type="project" value="TreeGrafter"/>
</dbReference>